<gene>
    <name evidence="4" type="ORF">TUM4438_06700</name>
</gene>
<dbReference type="Pfam" id="PF06961">
    <property type="entry name" value="DUF1294"/>
    <property type="match status" value="1"/>
</dbReference>
<keyword evidence="2" id="KW-0812">Transmembrane</keyword>
<dbReference type="PANTHER" id="PTHR12962">
    <property type="entry name" value="CALCIUM-REGULATED HEAT STABLE PROTEIN CRHSP-24-RELATED"/>
    <property type="match status" value="1"/>
</dbReference>
<dbReference type="PROSITE" id="PS51857">
    <property type="entry name" value="CSD_2"/>
    <property type="match status" value="1"/>
</dbReference>
<dbReference type="InterPro" id="IPR002059">
    <property type="entry name" value="CSP_DNA-bd"/>
</dbReference>
<reference evidence="4" key="1">
    <citation type="submission" date="2021-05" db="EMBL/GenBank/DDBJ databases">
        <title>Molecular characterization for Shewanella algae harboring chromosomal blaOXA-55-like strains isolated from clinical and environment sample.</title>
        <authorList>
            <person name="Ohama Y."/>
            <person name="Aoki K."/>
            <person name="Harada S."/>
            <person name="Moriya K."/>
            <person name="Ishii Y."/>
            <person name="Tateda K."/>
        </authorList>
    </citation>
    <scope>NUCLEOTIDE SEQUENCE</scope>
    <source>
        <strain evidence="4">JCM 11563</strain>
    </source>
</reference>
<feature type="transmembrane region" description="Helical" evidence="2">
    <location>
        <begin position="193"/>
        <end position="210"/>
    </location>
</feature>
<evidence type="ECO:0000313" key="5">
    <source>
        <dbReference type="Proteomes" id="UP000887104"/>
    </source>
</evidence>
<dbReference type="GO" id="GO:0003677">
    <property type="term" value="F:DNA binding"/>
    <property type="evidence" value="ECO:0007669"/>
    <property type="project" value="UniProtKB-KW"/>
</dbReference>
<dbReference type="InterPro" id="IPR012340">
    <property type="entry name" value="NA-bd_OB-fold"/>
</dbReference>
<dbReference type="PANTHER" id="PTHR12962:SF1">
    <property type="entry name" value="COLD SHOCK DOMAIN-CONTAINING PROTEIN CG9705"/>
    <property type="match status" value="1"/>
</dbReference>
<dbReference type="SMART" id="SM00357">
    <property type="entry name" value="CSP"/>
    <property type="match status" value="1"/>
</dbReference>
<dbReference type="Gene3D" id="2.40.50.140">
    <property type="entry name" value="Nucleic acid-binding proteins"/>
    <property type="match status" value="1"/>
</dbReference>
<dbReference type="Proteomes" id="UP000887104">
    <property type="component" value="Unassembled WGS sequence"/>
</dbReference>
<evidence type="ECO:0000259" key="3">
    <source>
        <dbReference type="PROSITE" id="PS51857"/>
    </source>
</evidence>
<dbReference type="InterPro" id="IPR052069">
    <property type="entry name" value="Ca-reg_mRNA-binding_domain"/>
</dbReference>
<feature type="transmembrane region" description="Helical" evidence="2">
    <location>
        <begin position="104"/>
        <end position="122"/>
    </location>
</feature>
<sequence>MTSVHSKTNLSMKQAVKNHVIVGEIDSWDDARGFGFIQVPGQKQQVFLHISALAKDSRRPQAGNRVQFHRVKDKQGKLCAEKAQLLSGGEVKPSRKISPSSSRLSIAIALSFIAILCIAYSLQHIPLWLLLYFITASLVTFIAYGWDKRAARKHRWRVSELKLHLLSIVGGWPGALLAQQWLRHKSSKGRFKFILWLTVLCNLTLIYLFHRPELNPLFMLIK</sequence>
<keyword evidence="2" id="KW-1133">Transmembrane helix</keyword>
<evidence type="ECO:0000313" key="4">
    <source>
        <dbReference type="EMBL" id="GIU41738.1"/>
    </source>
</evidence>
<dbReference type="CDD" id="cd04458">
    <property type="entry name" value="CSP_CDS"/>
    <property type="match status" value="1"/>
</dbReference>
<keyword evidence="4" id="KW-0238">DNA-binding</keyword>
<feature type="domain" description="CSD" evidence="3">
    <location>
        <begin position="20"/>
        <end position="85"/>
    </location>
</feature>
<organism evidence="4 5">
    <name type="scientific">Shewanella sairae</name>
    <dbReference type="NCBI Taxonomy" id="190310"/>
    <lineage>
        <taxon>Bacteria</taxon>
        <taxon>Pseudomonadati</taxon>
        <taxon>Pseudomonadota</taxon>
        <taxon>Gammaproteobacteria</taxon>
        <taxon>Alteromonadales</taxon>
        <taxon>Shewanellaceae</taxon>
        <taxon>Shewanella</taxon>
    </lineage>
</organism>
<proteinExistence type="predicted"/>
<keyword evidence="1" id="KW-0597">Phosphoprotein</keyword>
<feature type="transmembrane region" description="Helical" evidence="2">
    <location>
        <begin position="128"/>
        <end position="146"/>
    </location>
</feature>
<keyword evidence="5" id="KW-1185">Reference proteome</keyword>
<evidence type="ECO:0000256" key="1">
    <source>
        <dbReference type="ARBA" id="ARBA00022553"/>
    </source>
</evidence>
<keyword evidence="2" id="KW-0472">Membrane</keyword>
<evidence type="ECO:0000256" key="2">
    <source>
        <dbReference type="SAM" id="Phobius"/>
    </source>
</evidence>
<dbReference type="InterPro" id="IPR010718">
    <property type="entry name" value="DUF1294"/>
</dbReference>
<dbReference type="EMBL" id="BPEY01000007">
    <property type="protein sequence ID" value="GIU41738.1"/>
    <property type="molecule type" value="Genomic_DNA"/>
</dbReference>
<accession>A0ABQ4P2J8</accession>
<dbReference type="Pfam" id="PF00313">
    <property type="entry name" value="CSD"/>
    <property type="match status" value="1"/>
</dbReference>
<protein>
    <submittedName>
        <fullName evidence="4">DNA-binding protein</fullName>
    </submittedName>
</protein>
<comment type="caution">
    <text evidence="4">The sequence shown here is derived from an EMBL/GenBank/DDBJ whole genome shotgun (WGS) entry which is preliminary data.</text>
</comment>
<name>A0ABQ4P2J8_9GAMM</name>
<dbReference type="InterPro" id="IPR011129">
    <property type="entry name" value="CSD"/>
</dbReference>
<dbReference type="SUPFAM" id="SSF50249">
    <property type="entry name" value="Nucleic acid-binding proteins"/>
    <property type="match status" value="1"/>
</dbReference>